<protein>
    <submittedName>
        <fullName evidence="1">Uncharacterized protein</fullName>
    </submittedName>
</protein>
<dbReference type="EMBL" id="JAEHOE010000040">
    <property type="protein sequence ID" value="KAG2493031.1"/>
    <property type="molecule type" value="Genomic_DNA"/>
</dbReference>
<evidence type="ECO:0000313" key="1">
    <source>
        <dbReference type="EMBL" id="KAG2493031.1"/>
    </source>
</evidence>
<dbReference type="InterPro" id="IPR038538">
    <property type="entry name" value="MTERF_sf"/>
</dbReference>
<evidence type="ECO:0000313" key="2">
    <source>
        <dbReference type="Proteomes" id="UP000612055"/>
    </source>
</evidence>
<dbReference type="Gene3D" id="1.25.70.10">
    <property type="entry name" value="Transcription termination factor 3, mitochondrial"/>
    <property type="match status" value="1"/>
</dbReference>
<dbReference type="OrthoDB" id="498004at2759"/>
<organism evidence="1 2">
    <name type="scientific">Edaphochlamys debaryana</name>
    <dbReference type="NCBI Taxonomy" id="47281"/>
    <lineage>
        <taxon>Eukaryota</taxon>
        <taxon>Viridiplantae</taxon>
        <taxon>Chlorophyta</taxon>
        <taxon>core chlorophytes</taxon>
        <taxon>Chlorophyceae</taxon>
        <taxon>CS clade</taxon>
        <taxon>Chlamydomonadales</taxon>
        <taxon>Chlamydomonadales incertae sedis</taxon>
        <taxon>Edaphochlamys</taxon>
    </lineage>
</organism>
<keyword evidence="2" id="KW-1185">Reference proteome</keyword>
<gene>
    <name evidence="1" type="ORF">HYH03_008694</name>
</gene>
<proteinExistence type="predicted"/>
<sequence>MTASTAAEPAPRRAVVSFWCEQGLSSHAAEQLVRRLEESGRRYSLEQLSAKVQRLQRVLPDVDLAAMVDRDTELLEVDPGLAIRNMVVLVSCFPGKDMALLLARQPRLLREPELQARCDRTLAQLTRLHPSRDPRVVAWYIGEYPELLYRMDYYPHVRLLDELPIEIQNMFVVNGQGIGGLHKYYKQRRSTAYTSSTDSDVEAGF</sequence>
<dbReference type="Proteomes" id="UP000612055">
    <property type="component" value="Unassembled WGS sequence"/>
</dbReference>
<comment type="caution">
    <text evidence="1">The sequence shown here is derived from an EMBL/GenBank/DDBJ whole genome shotgun (WGS) entry which is preliminary data.</text>
</comment>
<accession>A0A836BXR3</accession>
<reference evidence="1" key="1">
    <citation type="journal article" date="2020" name="bioRxiv">
        <title>Comparative genomics of Chlamydomonas.</title>
        <authorList>
            <person name="Craig R.J."/>
            <person name="Hasan A.R."/>
            <person name="Ness R.W."/>
            <person name="Keightley P.D."/>
        </authorList>
    </citation>
    <scope>NUCLEOTIDE SEQUENCE</scope>
    <source>
        <strain evidence="1">CCAP 11/70</strain>
    </source>
</reference>
<dbReference type="AlphaFoldDB" id="A0A836BXR3"/>
<name>A0A836BXR3_9CHLO</name>